<evidence type="ECO:0000256" key="11">
    <source>
        <dbReference type="ARBA" id="ARBA00023136"/>
    </source>
</evidence>
<evidence type="ECO:0000256" key="6">
    <source>
        <dbReference type="ARBA" id="ARBA00022723"/>
    </source>
</evidence>
<keyword evidence="7" id="KW-0256">Endoplasmic reticulum</keyword>
<dbReference type="InterPro" id="IPR003406">
    <property type="entry name" value="Glyco_trans_14"/>
</dbReference>
<reference evidence="15 16" key="2">
    <citation type="journal article" date="2021" name="Syst. Appl. Microbiol.">
        <title>Phylogenetic classification of ten novel species belonging to the genus Bifidobacterium comprising B. phasiani sp. nov., B. pongonis sp. nov., B. saguinibicoloris sp. nov., B. colobi sp. nov., B. simiiventris sp. nov., B. santillanense sp. nov., B. miconis sp. nov., B. amazonense sp. nov., B. pluvialisilvae sp. nov., and B. miconisargentati sp. nov.</title>
        <authorList>
            <person name="Lugli G.A."/>
            <person name="Calvete-Torre I."/>
            <person name="Alessandri G."/>
            <person name="Milani C."/>
            <person name="Turroni F."/>
            <person name="Laiolo P."/>
            <person name="Ossiprandi M.C."/>
            <person name="Margolles A."/>
            <person name="Ruiz L."/>
            <person name="Ventura M."/>
        </authorList>
    </citation>
    <scope>NUCLEOTIDE SEQUENCE [LARGE SCALE GENOMIC DNA]</scope>
    <source>
        <strain evidence="15 16">MA1</strain>
    </source>
</reference>
<evidence type="ECO:0000256" key="3">
    <source>
        <dbReference type="ARBA" id="ARBA00022676"/>
    </source>
</evidence>
<evidence type="ECO:0000256" key="9">
    <source>
        <dbReference type="ARBA" id="ARBA00022989"/>
    </source>
</evidence>
<accession>A0ABS9VYF4</accession>
<keyword evidence="12" id="KW-1015">Disulfide bond</keyword>
<evidence type="ECO:0000256" key="5">
    <source>
        <dbReference type="ARBA" id="ARBA00022692"/>
    </source>
</evidence>
<keyword evidence="5" id="KW-0812">Transmembrane</keyword>
<name>A0ABS9VYF4_9BIFI</name>
<dbReference type="Pfam" id="PF02485">
    <property type="entry name" value="Branch"/>
    <property type="match status" value="1"/>
</dbReference>
<evidence type="ECO:0000256" key="4">
    <source>
        <dbReference type="ARBA" id="ARBA00022679"/>
    </source>
</evidence>
<evidence type="ECO:0000313" key="16">
    <source>
        <dbReference type="Proteomes" id="UP000710815"/>
    </source>
</evidence>
<keyword evidence="13" id="KW-0325">Glycoprotein</keyword>
<protein>
    <recommendedName>
        <fullName evidence="14">Peptide O-xylosyltransferase</fullName>
    </recommendedName>
</protein>
<evidence type="ECO:0000256" key="1">
    <source>
        <dbReference type="ARBA" id="ARBA00004323"/>
    </source>
</evidence>
<keyword evidence="4" id="KW-0808">Transferase</keyword>
<dbReference type="RefSeq" id="WP_241514656.1">
    <property type="nucleotide sequence ID" value="NZ_JAFEJT020000060.1"/>
</dbReference>
<keyword evidence="3" id="KW-0328">Glycosyltransferase</keyword>
<evidence type="ECO:0000256" key="7">
    <source>
        <dbReference type="ARBA" id="ARBA00022824"/>
    </source>
</evidence>
<dbReference type="PANTHER" id="PTHR46025">
    <property type="entry name" value="XYLOSYLTRANSFERASE OXT"/>
    <property type="match status" value="1"/>
</dbReference>
<comment type="subcellular location">
    <subcellularLocation>
        <location evidence="2">Endoplasmic reticulum membrane</location>
        <topology evidence="2">Single-pass type II membrane protein</topology>
    </subcellularLocation>
    <subcellularLocation>
        <location evidence="1">Golgi apparatus membrane</location>
        <topology evidence="1">Single-pass type II membrane protein</topology>
    </subcellularLocation>
</comment>
<dbReference type="InterPro" id="IPR043538">
    <property type="entry name" value="XYLT"/>
</dbReference>
<keyword evidence="10" id="KW-0333">Golgi apparatus</keyword>
<keyword evidence="11" id="KW-0472">Membrane</keyword>
<evidence type="ECO:0000313" key="15">
    <source>
        <dbReference type="EMBL" id="MCH9276845.1"/>
    </source>
</evidence>
<comment type="caution">
    <text evidence="15">The sequence shown here is derived from an EMBL/GenBank/DDBJ whole genome shotgun (WGS) entry which is preliminary data.</text>
</comment>
<gene>
    <name evidence="15" type="ORF">JS533_011270</name>
</gene>
<reference evidence="15 16" key="1">
    <citation type="journal article" date="2021" name="Environ. Microbiol.">
        <title>Genetic insights into the dark matter of the mammalian gut microbiota through targeted genome reconstruction.</title>
        <authorList>
            <person name="Lugli G.A."/>
            <person name="Alessandri G."/>
            <person name="Milani C."/>
            <person name="Viappiani A."/>
            <person name="Fontana F."/>
            <person name="Tarracchini C."/>
            <person name="Mancabelli L."/>
            <person name="Argentini C."/>
            <person name="Ruiz L."/>
            <person name="Margolles A."/>
            <person name="van Sinderen D."/>
            <person name="Turroni F."/>
            <person name="Ventura M."/>
        </authorList>
    </citation>
    <scope>NUCLEOTIDE SEQUENCE [LARGE SCALE GENOMIC DNA]</scope>
    <source>
        <strain evidence="15 16">MA1</strain>
    </source>
</reference>
<dbReference type="Proteomes" id="UP000710815">
    <property type="component" value="Unassembled WGS sequence"/>
</dbReference>
<dbReference type="EMBL" id="JAFEJT020000060">
    <property type="protein sequence ID" value="MCH9276845.1"/>
    <property type="molecule type" value="Genomic_DNA"/>
</dbReference>
<keyword evidence="9" id="KW-1133">Transmembrane helix</keyword>
<evidence type="ECO:0000256" key="2">
    <source>
        <dbReference type="ARBA" id="ARBA00004648"/>
    </source>
</evidence>
<evidence type="ECO:0000256" key="13">
    <source>
        <dbReference type="ARBA" id="ARBA00023180"/>
    </source>
</evidence>
<keyword evidence="8" id="KW-0735">Signal-anchor</keyword>
<evidence type="ECO:0000256" key="8">
    <source>
        <dbReference type="ARBA" id="ARBA00022968"/>
    </source>
</evidence>
<evidence type="ECO:0000256" key="10">
    <source>
        <dbReference type="ARBA" id="ARBA00023034"/>
    </source>
</evidence>
<keyword evidence="16" id="KW-1185">Reference proteome</keyword>
<evidence type="ECO:0000256" key="12">
    <source>
        <dbReference type="ARBA" id="ARBA00023157"/>
    </source>
</evidence>
<sequence length="303" mass="35794">MTSRHAYLLMVHKSIGQVEKLCRLLDDNRNDLYVHVDDNVRDVDIWQTRLHNAVKNAKLVFVPRVAVSWGGFSQIKAELSLLDTAVNDRTHTYYHLISGADLPLRNQDQIHSFFDMHQGKEFVSLGTLDYQKTIESRVRYWYIWQEYIGNAHSTLRRILRKVQRAYIALQRVFDVNLNSHNDIKHYYGGANWFSITESFAIYILAHRDWIHDTFRKGKCVDEVFVQTLLLNSEFSENRYLGVQFDDGPYSIMRDIDWKRGHPYVWRSGDFNELISSDFLFARKFDEDIDGNIIDRIYKFVVAE</sequence>
<keyword evidence="6" id="KW-0479">Metal-binding</keyword>
<proteinExistence type="predicted"/>
<organism evidence="15 16">
    <name type="scientific">Bifidobacterium amazonense</name>
    <dbReference type="NCBI Taxonomy" id="2809027"/>
    <lineage>
        <taxon>Bacteria</taxon>
        <taxon>Bacillati</taxon>
        <taxon>Actinomycetota</taxon>
        <taxon>Actinomycetes</taxon>
        <taxon>Bifidobacteriales</taxon>
        <taxon>Bifidobacteriaceae</taxon>
        <taxon>Bifidobacterium</taxon>
    </lineage>
</organism>
<evidence type="ECO:0000256" key="14">
    <source>
        <dbReference type="ARBA" id="ARBA00042865"/>
    </source>
</evidence>
<dbReference type="PANTHER" id="PTHR46025:SF3">
    <property type="entry name" value="XYLOSYLTRANSFERASE OXT"/>
    <property type="match status" value="1"/>
</dbReference>